<organism evidence="1 2">
    <name type="scientific">Dendrolimus kikuchii</name>
    <dbReference type="NCBI Taxonomy" id="765133"/>
    <lineage>
        <taxon>Eukaryota</taxon>
        <taxon>Metazoa</taxon>
        <taxon>Ecdysozoa</taxon>
        <taxon>Arthropoda</taxon>
        <taxon>Hexapoda</taxon>
        <taxon>Insecta</taxon>
        <taxon>Pterygota</taxon>
        <taxon>Neoptera</taxon>
        <taxon>Endopterygota</taxon>
        <taxon>Lepidoptera</taxon>
        <taxon>Glossata</taxon>
        <taxon>Ditrysia</taxon>
        <taxon>Bombycoidea</taxon>
        <taxon>Lasiocampidae</taxon>
        <taxon>Dendrolimus</taxon>
    </lineage>
</organism>
<dbReference type="EMBL" id="CM034390">
    <property type="protein sequence ID" value="KAJ0181709.1"/>
    <property type="molecule type" value="Genomic_DNA"/>
</dbReference>
<comment type="caution">
    <text evidence="1">The sequence shown here is derived from an EMBL/GenBank/DDBJ whole genome shotgun (WGS) entry which is preliminary data.</text>
</comment>
<dbReference type="Proteomes" id="UP000824533">
    <property type="component" value="Linkage Group LG04"/>
</dbReference>
<sequence length="810" mass="92958">MGRHSFFFNVVVIAKKVVESELLIEADMRRKSERTASKKVKASPEKKIEKPKRGKSRRNKQSTSENESGDERESSPVRETETAKDVEKVEPPAAKEDSPEEAHDQVWQVKTAESSGDGGEIKKLKICLTRPPSTPERADRSPRSKRKLSRATSSSDTPSMEGVDDKKRSKHRTKRMQREPKDDSEKNQDSHGEEQDTESDTQSKQEKTNSNSQKEFANEIVTDENPVSTTNESNKAAEGSSADTSSEMVKSEESTKTSDADTTVVSPDAETTAVSNSETKDTTEPENHQEQSNTTETQVETSSSPKQSPMRPRSMSIDKSEVLEIHADDSKCESSDNEMSKSKEYSTKEESPKSPEPVQESKVSRTEDVSVREEEADNNDIIETINESAVVENSESTIKEARKVSVDSDKYINRPSTPEPEPKSNDLERRDSIQSNQDDVHNGQAAPIHIHRKRRWGSRPAKLTTQKSITISTDVLKDIISDVKPVEFEEVIEDKKHRRVEITEKIERPLLPKIIIDNTENVEQHRKVNNEIEEKDKDRDTVKPKESHLASNRKISIIKDNDSIIARPPSPPRHKPSCILYITNLVRPFTLLQLKNLLQRTGRIAENGFWIDKIKSKCYVKFEKEDQAVETRHALHGVTWPVSNPKTLQVDFSTEEAFEKAKLNEDNENTQKSTIPGTVEDWLREQDLKRERGEVEKPWERKAVMREWDVGKNEKDKDKEKLHRDERPIDKRRNRSPERSPEPARKFKKKEEEAPAKLLDDLFRKTKTTPCIYWLPLSAETIAVKEEQRRQHMAEFERRQQEQRRPHRRH</sequence>
<name>A0ACC1DCP1_9NEOP</name>
<proteinExistence type="predicted"/>
<evidence type="ECO:0000313" key="1">
    <source>
        <dbReference type="EMBL" id="KAJ0181709.1"/>
    </source>
</evidence>
<reference evidence="1 2" key="1">
    <citation type="journal article" date="2021" name="Front. Genet.">
        <title>Chromosome-Level Genome Assembly Reveals Significant Gene Expansion in the Toll and IMD Signaling Pathways of Dendrolimus kikuchii.</title>
        <authorList>
            <person name="Zhou J."/>
            <person name="Wu P."/>
            <person name="Xiong Z."/>
            <person name="Liu N."/>
            <person name="Zhao N."/>
            <person name="Ji M."/>
            <person name="Qiu Y."/>
            <person name="Yang B."/>
        </authorList>
    </citation>
    <scope>NUCLEOTIDE SEQUENCE [LARGE SCALE GENOMIC DNA]</scope>
    <source>
        <strain evidence="1">Ann1</strain>
    </source>
</reference>
<gene>
    <name evidence="1" type="ORF">K1T71_002431</name>
</gene>
<protein>
    <submittedName>
        <fullName evidence="1">Uncharacterized protein</fullName>
    </submittedName>
</protein>
<keyword evidence="2" id="KW-1185">Reference proteome</keyword>
<accession>A0ACC1DCP1</accession>
<evidence type="ECO:0000313" key="2">
    <source>
        <dbReference type="Proteomes" id="UP000824533"/>
    </source>
</evidence>